<protein>
    <submittedName>
        <fullName evidence="1">Uncharacterized protein</fullName>
    </submittedName>
</protein>
<keyword evidence="2" id="KW-1185">Reference proteome</keyword>
<accession>A0A8J8BDA2</accession>
<reference evidence="1" key="1">
    <citation type="submission" date="2021-04" db="EMBL/GenBank/DDBJ databases">
        <title>Genome based classification of Actinospica acidithermotolerans sp. nov., an actinobacterium isolated from an Indonesian hot spring.</title>
        <authorList>
            <person name="Kusuma A.B."/>
            <person name="Putra K.E."/>
            <person name="Nafisah S."/>
            <person name="Loh J."/>
            <person name="Nouioui I."/>
            <person name="Goodfellow M."/>
        </authorList>
    </citation>
    <scope>NUCLEOTIDE SEQUENCE</scope>
    <source>
        <strain evidence="1">DSM 45618</strain>
    </source>
</reference>
<dbReference type="Proteomes" id="UP000677913">
    <property type="component" value="Unassembled WGS sequence"/>
</dbReference>
<evidence type="ECO:0000313" key="2">
    <source>
        <dbReference type="Proteomes" id="UP000677913"/>
    </source>
</evidence>
<dbReference type="AlphaFoldDB" id="A0A8J8BDA2"/>
<name>A0A8J8BDA2_9ACTN</name>
<dbReference type="EMBL" id="JAGSXH010000013">
    <property type="protein sequence ID" value="MBS2962589.1"/>
    <property type="molecule type" value="Genomic_DNA"/>
</dbReference>
<dbReference type="RefSeq" id="WP_211465416.1">
    <property type="nucleotide sequence ID" value="NZ_JAGSXH010000013.1"/>
</dbReference>
<evidence type="ECO:0000313" key="1">
    <source>
        <dbReference type="EMBL" id="MBS2962589.1"/>
    </source>
</evidence>
<gene>
    <name evidence="1" type="ORF">KGA66_05990</name>
</gene>
<comment type="caution">
    <text evidence="1">The sequence shown here is derived from an EMBL/GenBank/DDBJ whole genome shotgun (WGS) entry which is preliminary data.</text>
</comment>
<proteinExistence type="predicted"/>
<sequence length="94" mass="10124">MAGSGLPQPAPLREGLALEARRSHLPEQIKRFLRVFAYALGSQLLSGAHVTGWVALWSVLAGSAETAFRQWRKTMGVQAAQCVADGHEQAPRTG</sequence>
<organism evidence="1 2">
    <name type="scientific">Actinocrinis puniceicyclus</name>
    <dbReference type="NCBI Taxonomy" id="977794"/>
    <lineage>
        <taxon>Bacteria</taxon>
        <taxon>Bacillati</taxon>
        <taxon>Actinomycetota</taxon>
        <taxon>Actinomycetes</taxon>
        <taxon>Catenulisporales</taxon>
        <taxon>Actinospicaceae</taxon>
        <taxon>Actinocrinis</taxon>
    </lineage>
</organism>